<organism evidence="1 2">
    <name type="scientific">Draconibacterium sediminis</name>
    <dbReference type="NCBI Taxonomy" id="1544798"/>
    <lineage>
        <taxon>Bacteria</taxon>
        <taxon>Pseudomonadati</taxon>
        <taxon>Bacteroidota</taxon>
        <taxon>Bacteroidia</taxon>
        <taxon>Marinilabiliales</taxon>
        <taxon>Prolixibacteraceae</taxon>
        <taxon>Draconibacterium</taxon>
    </lineage>
</organism>
<proteinExistence type="predicted"/>
<evidence type="ECO:0000313" key="2">
    <source>
        <dbReference type="Proteomes" id="UP000032544"/>
    </source>
</evidence>
<protein>
    <submittedName>
        <fullName evidence="1">Uncharacterized protein</fullName>
    </submittedName>
</protein>
<dbReference type="AlphaFoldDB" id="A0A0D8JAJ5"/>
<sequence>MFRARAVIVLPAPDAKFIFARSANRRWLLSPSEKDLQVSSVVDFGNYPQKKYKTTARSESSGGQFYFVGIQLVKLIL</sequence>
<dbReference type="EMBL" id="JRHC01000001">
    <property type="protein sequence ID" value="KJF44025.1"/>
    <property type="molecule type" value="Genomic_DNA"/>
</dbReference>
<gene>
    <name evidence="1" type="ORF">LH29_00305</name>
</gene>
<dbReference type="Proteomes" id="UP000032544">
    <property type="component" value="Unassembled WGS sequence"/>
</dbReference>
<comment type="caution">
    <text evidence="1">The sequence shown here is derived from an EMBL/GenBank/DDBJ whole genome shotgun (WGS) entry which is preliminary data.</text>
</comment>
<dbReference type="STRING" id="1544798.LH29_00305"/>
<reference evidence="1 2" key="1">
    <citation type="submission" date="2014-09" db="EMBL/GenBank/DDBJ databases">
        <title>Draft Genome Sequence of Draconibacterium sp. JN14CK-3.</title>
        <authorList>
            <person name="Dong C."/>
            <person name="Lai Q."/>
            <person name="Shao Z."/>
        </authorList>
    </citation>
    <scope>NUCLEOTIDE SEQUENCE [LARGE SCALE GENOMIC DNA]</scope>
    <source>
        <strain evidence="1 2">JN14CK-3</strain>
    </source>
</reference>
<accession>A0A0D8JAJ5</accession>
<name>A0A0D8JAJ5_9BACT</name>
<evidence type="ECO:0000313" key="1">
    <source>
        <dbReference type="EMBL" id="KJF44025.1"/>
    </source>
</evidence>
<keyword evidence="2" id="KW-1185">Reference proteome</keyword>